<accession>A0A0L8HRE4</accession>
<organism evidence="1">
    <name type="scientific">Octopus bimaculoides</name>
    <name type="common">California two-spotted octopus</name>
    <dbReference type="NCBI Taxonomy" id="37653"/>
    <lineage>
        <taxon>Eukaryota</taxon>
        <taxon>Metazoa</taxon>
        <taxon>Spiralia</taxon>
        <taxon>Lophotrochozoa</taxon>
        <taxon>Mollusca</taxon>
        <taxon>Cephalopoda</taxon>
        <taxon>Coleoidea</taxon>
        <taxon>Octopodiformes</taxon>
        <taxon>Octopoda</taxon>
        <taxon>Incirrata</taxon>
        <taxon>Octopodidae</taxon>
        <taxon>Octopus</taxon>
    </lineage>
</organism>
<sequence>MEYESRSRTNCNWSICVSKESFQESLDQIGICPSITTLQKTTFWGLADHRNILFHRNTQDIEANVICDQSKPDLNEVKINEEEKRAEEWVRWWVKKVGKVLNHVMR</sequence>
<dbReference type="EMBL" id="KQ417481">
    <property type="protein sequence ID" value="KOF91796.1"/>
    <property type="molecule type" value="Genomic_DNA"/>
</dbReference>
<evidence type="ECO:0000313" key="1">
    <source>
        <dbReference type="EMBL" id="KOF91796.1"/>
    </source>
</evidence>
<gene>
    <name evidence="1" type="ORF">OCBIM_22008170mg</name>
</gene>
<reference evidence="1" key="1">
    <citation type="submission" date="2015-07" db="EMBL/GenBank/DDBJ databases">
        <title>MeaNS - Measles Nucleotide Surveillance Program.</title>
        <authorList>
            <person name="Tran T."/>
            <person name="Druce J."/>
        </authorList>
    </citation>
    <scope>NUCLEOTIDE SEQUENCE</scope>
    <source>
        <strain evidence="1">UCB-OBI-ISO-001</strain>
        <tissue evidence="1">Gonad</tissue>
    </source>
</reference>
<dbReference type="AlphaFoldDB" id="A0A0L8HRE4"/>
<proteinExistence type="predicted"/>
<protein>
    <submittedName>
        <fullName evidence="1">Uncharacterized protein</fullName>
    </submittedName>
</protein>
<name>A0A0L8HRE4_OCTBM</name>